<dbReference type="Proteomes" id="UP000192441">
    <property type="component" value="Unassembled WGS sequence"/>
</dbReference>
<reference evidence="1" key="3">
    <citation type="submission" date="2020-02" db="EMBL/GenBank/DDBJ databases">
        <authorList>
            <person name="Matsumoto Y."/>
            <person name="Kinjo T."/>
            <person name="Motooka D."/>
            <person name="Nabeya D."/>
            <person name="Jung N."/>
            <person name="Uechi K."/>
            <person name="Horii T."/>
            <person name="Iida T."/>
            <person name="Fujita J."/>
            <person name="Nakamura S."/>
        </authorList>
    </citation>
    <scope>NUCLEOTIDE SEQUENCE</scope>
    <source>
        <strain evidence="1">JCM 12687</strain>
    </source>
</reference>
<dbReference type="OrthoDB" id="4632325at2"/>
<accession>A0A7I7W3A8</accession>
<evidence type="ECO:0000313" key="1">
    <source>
        <dbReference type="EMBL" id="BBZ10188.1"/>
    </source>
</evidence>
<evidence type="ECO:0008006" key="5">
    <source>
        <dbReference type="Google" id="ProtNLM"/>
    </source>
</evidence>
<dbReference type="RefSeq" id="WP_083129952.1">
    <property type="nucleotide sequence ID" value="NZ_AP022606.1"/>
</dbReference>
<gene>
    <name evidence="2" type="ORF">BST20_03365</name>
    <name evidence="1" type="ORF">MBRA_03830</name>
</gene>
<dbReference type="Proteomes" id="UP000467379">
    <property type="component" value="Chromosome"/>
</dbReference>
<evidence type="ECO:0000313" key="4">
    <source>
        <dbReference type="Proteomes" id="UP000467379"/>
    </source>
</evidence>
<proteinExistence type="predicted"/>
<name>A0A7I7W3A8_9MYCO</name>
<protein>
    <recommendedName>
        <fullName evidence="5">Secreted protein</fullName>
    </recommendedName>
</protein>
<sequence length="131" mass="13751">MSHSRVVTRRIAAALVAGGLAVVGLGLAGTAGATWGPFTWCPGQSMDSPSGPNVPRAVAQNYVWDMNVCHTWYRVPDGWGNVPRIALNGQQTLQSSNVWDGDNPPGDNPGNVNCGLMWCPNPGGLDPGFHG</sequence>
<dbReference type="EMBL" id="MVHM01000001">
    <property type="protein sequence ID" value="ORA41177.1"/>
    <property type="molecule type" value="Genomic_DNA"/>
</dbReference>
<dbReference type="AlphaFoldDB" id="A0A7I7W3A8"/>
<keyword evidence="4" id="KW-1185">Reference proteome</keyword>
<organism evidence="2 3">
    <name type="scientific">Mycobacterium branderi</name>
    <dbReference type="NCBI Taxonomy" id="43348"/>
    <lineage>
        <taxon>Bacteria</taxon>
        <taxon>Bacillati</taxon>
        <taxon>Actinomycetota</taxon>
        <taxon>Actinomycetes</taxon>
        <taxon>Mycobacteriales</taxon>
        <taxon>Mycobacteriaceae</taxon>
        <taxon>Mycobacterium</taxon>
    </lineage>
</organism>
<dbReference type="EMBL" id="AP022606">
    <property type="protein sequence ID" value="BBZ10188.1"/>
    <property type="molecule type" value="Genomic_DNA"/>
</dbReference>
<evidence type="ECO:0000313" key="3">
    <source>
        <dbReference type="Proteomes" id="UP000192441"/>
    </source>
</evidence>
<reference evidence="2 3" key="1">
    <citation type="submission" date="2016-12" db="EMBL/GenBank/DDBJ databases">
        <title>The new phylogeny of genus Mycobacterium.</title>
        <authorList>
            <person name="Tortoli E."/>
            <person name="Trovato A."/>
            <person name="Cirillo D.M."/>
        </authorList>
    </citation>
    <scope>NUCLEOTIDE SEQUENCE [LARGE SCALE GENOMIC DNA]</scope>
    <source>
        <strain evidence="2 3">DSM 44624</strain>
    </source>
</reference>
<evidence type="ECO:0000313" key="2">
    <source>
        <dbReference type="EMBL" id="ORA41177.1"/>
    </source>
</evidence>
<reference evidence="1 4" key="2">
    <citation type="journal article" date="2019" name="Emerg. Microbes Infect.">
        <title>Comprehensive subspecies identification of 175 nontuberculous mycobacteria species based on 7547 genomic profiles.</title>
        <authorList>
            <person name="Matsumoto Y."/>
            <person name="Kinjo T."/>
            <person name="Motooka D."/>
            <person name="Nabeya D."/>
            <person name="Jung N."/>
            <person name="Uechi K."/>
            <person name="Horii T."/>
            <person name="Iida T."/>
            <person name="Fujita J."/>
            <person name="Nakamura S."/>
        </authorList>
    </citation>
    <scope>NUCLEOTIDE SEQUENCE [LARGE SCALE GENOMIC DNA]</scope>
    <source>
        <strain evidence="1 4">JCM 12687</strain>
    </source>
</reference>